<proteinExistence type="predicted"/>
<accession>A0AA37FA05</accession>
<name>A0AA37FA05_9ARCH</name>
<reference evidence="1" key="1">
    <citation type="journal article" date="2014" name="Int. J. Syst. Evol. Microbiol.">
        <title>Complete genome sequence of Corynebacterium casei LMG S-19264T (=DSM 44701T), isolated from a smear-ripened cheese.</title>
        <authorList>
            <consortium name="US DOE Joint Genome Institute (JGI-PGF)"/>
            <person name="Walter F."/>
            <person name="Albersmeier A."/>
            <person name="Kalinowski J."/>
            <person name="Ruckert C."/>
        </authorList>
    </citation>
    <scope>NUCLEOTIDE SEQUENCE</scope>
    <source>
        <strain evidence="1">JCM 13583</strain>
    </source>
</reference>
<gene>
    <name evidence="1" type="ORF">GCM10007108_14810</name>
</gene>
<dbReference type="AlphaFoldDB" id="A0AA37FA05"/>
<dbReference type="SUPFAM" id="SSF89028">
    <property type="entry name" value="Cobalamin adenosyltransferase-like"/>
    <property type="match status" value="1"/>
</dbReference>
<dbReference type="Proteomes" id="UP000632195">
    <property type="component" value="Unassembled WGS sequence"/>
</dbReference>
<dbReference type="RefSeq" id="WP_188681618.1">
    <property type="nucleotide sequence ID" value="NZ_BMNY01000003.1"/>
</dbReference>
<reference evidence="1" key="2">
    <citation type="submission" date="2022-09" db="EMBL/GenBank/DDBJ databases">
        <authorList>
            <person name="Sun Q."/>
            <person name="Ohkuma M."/>
        </authorList>
    </citation>
    <scope>NUCLEOTIDE SEQUENCE</scope>
    <source>
        <strain evidence="1">JCM 13583</strain>
    </source>
</reference>
<dbReference type="InterPro" id="IPR015238">
    <property type="entry name" value="DUF1940"/>
</dbReference>
<keyword evidence="2" id="KW-1185">Reference proteome</keyword>
<comment type="caution">
    <text evidence="1">The sequence shown here is derived from an EMBL/GenBank/DDBJ whole genome shotgun (WGS) entry which is preliminary data.</text>
</comment>
<sequence>MDEINPGFGYCELIDKSLPFDHPFFLFTFEMRQAMADLAQAVSTGISSQQVREIVEMLDTLWEGLKDPDVRLPDAQRKSLNHEKEVWLDVKEKVMEGNTRASSLLSASTHMMRAVMYLKRLREDEEFRDVVSDYTVRYLHQLSLRTYREAMGHVLL</sequence>
<dbReference type="InterPro" id="IPR036451">
    <property type="entry name" value="CblAdoTrfase-like_sf"/>
</dbReference>
<evidence type="ECO:0000313" key="1">
    <source>
        <dbReference type="EMBL" id="GGM77722.1"/>
    </source>
</evidence>
<evidence type="ECO:0000313" key="2">
    <source>
        <dbReference type="Proteomes" id="UP000632195"/>
    </source>
</evidence>
<protein>
    <submittedName>
        <fullName evidence="1">Uncharacterized protein</fullName>
    </submittedName>
</protein>
<organism evidence="1 2">
    <name type="scientific">Thermogymnomonas acidicola</name>
    <dbReference type="NCBI Taxonomy" id="399579"/>
    <lineage>
        <taxon>Archaea</taxon>
        <taxon>Methanobacteriati</taxon>
        <taxon>Thermoplasmatota</taxon>
        <taxon>Thermoplasmata</taxon>
        <taxon>Thermoplasmatales</taxon>
        <taxon>Thermogymnomonas</taxon>
    </lineage>
</organism>
<dbReference type="EMBL" id="BMNY01000003">
    <property type="protein sequence ID" value="GGM77722.1"/>
    <property type="molecule type" value="Genomic_DNA"/>
</dbReference>
<dbReference type="Pfam" id="PF09155">
    <property type="entry name" value="DUF1940"/>
    <property type="match status" value="1"/>
</dbReference>
<dbReference type="Gene3D" id="1.20.1200.10">
    <property type="entry name" value="Cobalamin adenosyltransferase-like"/>
    <property type="match status" value="1"/>
</dbReference>